<organism evidence="1 2">
    <name type="scientific">Glonium stellatum</name>
    <dbReference type="NCBI Taxonomy" id="574774"/>
    <lineage>
        <taxon>Eukaryota</taxon>
        <taxon>Fungi</taxon>
        <taxon>Dikarya</taxon>
        <taxon>Ascomycota</taxon>
        <taxon>Pezizomycotina</taxon>
        <taxon>Dothideomycetes</taxon>
        <taxon>Pleosporomycetidae</taxon>
        <taxon>Gloniales</taxon>
        <taxon>Gloniaceae</taxon>
        <taxon>Glonium</taxon>
    </lineage>
</organism>
<gene>
    <name evidence="1" type="ORF">AOQ84DRAFT_182063</name>
</gene>
<evidence type="ECO:0000313" key="1">
    <source>
        <dbReference type="EMBL" id="OCL11659.1"/>
    </source>
</evidence>
<sequence>MPINSDTVGLSGSVCVYDQQNISSCGEVIYRTEIISDTRDDQRGLLKDLSLTDPDVDLETTQRLKGRRANGICEWFLKQEEYVTWLEAYYFCGNKDEKRNGVTTILRELLQQLLK</sequence>
<proteinExistence type="predicted"/>
<evidence type="ECO:0000313" key="2">
    <source>
        <dbReference type="Proteomes" id="UP000250140"/>
    </source>
</evidence>
<keyword evidence="2" id="KW-1185">Reference proteome</keyword>
<dbReference type="AlphaFoldDB" id="A0A8E2JWD9"/>
<protein>
    <submittedName>
        <fullName evidence="1">Uncharacterized protein</fullName>
    </submittedName>
</protein>
<reference evidence="1 2" key="1">
    <citation type="journal article" date="2016" name="Nat. Commun.">
        <title>Ectomycorrhizal ecology is imprinted in the genome of the dominant symbiotic fungus Cenococcum geophilum.</title>
        <authorList>
            <consortium name="DOE Joint Genome Institute"/>
            <person name="Peter M."/>
            <person name="Kohler A."/>
            <person name="Ohm R.A."/>
            <person name="Kuo A."/>
            <person name="Krutzmann J."/>
            <person name="Morin E."/>
            <person name="Arend M."/>
            <person name="Barry K.W."/>
            <person name="Binder M."/>
            <person name="Choi C."/>
            <person name="Clum A."/>
            <person name="Copeland A."/>
            <person name="Grisel N."/>
            <person name="Haridas S."/>
            <person name="Kipfer T."/>
            <person name="LaButti K."/>
            <person name="Lindquist E."/>
            <person name="Lipzen A."/>
            <person name="Maire R."/>
            <person name="Meier B."/>
            <person name="Mihaltcheva S."/>
            <person name="Molinier V."/>
            <person name="Murat C."/>
            <person name="Poggeler S."/>
            <person name="Quandt C.A."/>
            <person name="Sperisen C."/>
            <person name="Tritt A."/>
            <person name="Tisserant E."/>
            <person name="Crous P.W."/>
            <person name="Henrissat B."/>
            <person name="Nehls U."/>
            <person name="Egli S."/>
            <person name="Spatafora J.W."/>
            <person name="Grigoriev I.V."/>
            <person name="Martin F.M."/>
        </authorList>
    </citation>
    <scope>NUCLEOTIDE SEQUENCE [LARGE SCALE GENOMIC DNA]</scope>
    <source>
        <strain evidence="1 2">CBS 207.34</strain>
    </source>
</reference>
<dbReference type="Proteomes" id="UP000250140">
    <property type="component" value="Unassembled WGS sequence"/>
</dbReference>
<accession>A0A8E2JWD9</accession>
<name>A0A8E2JWD9_9PEZI</name>
<dbReference type="EMBL" id="KV749013">
    <property type="protein sequence ID" value="OCL11659.1"/>
    <property type="molecule type" value="Genomic_DNA"/>
</dbReference>